<dbReference type="Gene3D" id="3.30.2350.10">
    <property type="entry name" value="Pseudouridine synthase"/>
    <property type="match status" value="1"/>
</dbReference>
<dbReference type="Pfam" id="PF00849">
    <property type="entry name" value="PseudoU_synth_2"/>
    <property type="match status" value="1"/>
</dbReference>
<evidence type="ECO:0000256" key="2">
    <source>
        <dbReference type="ARBA" id="ARBA00023235"/>
    </source>
</evidence>
<evidence type="ECO:0000259" key="3">
    <source>
        <dbReference type="SMART" id="SM00363"/>
    </source>
</evidence>
<organism evidence="4">
    <name type="scientific">marine metagenome</name>
    <dbReference type="NCBI Taxonomy" id="408172"/>
    <lineage>
        <taxon>unclassified sequences</taxon>
        <taxon>metagenomes</taxon>
        <taxon>ecological metagenomes</taxon>
    </lineage>
</organism>
<dbReference type="Pfam" id="PF01479">
    <property type="entry name" value="S4"/>
    <property type="match status" value="1"/>
</dbReference>
<evidence type="ECO:0000256" key="1">
    <source>
        <dbReference type="ARBA" id="ARBA00010876"/>
    </source>
</evidence>
<dbReference type="SUPFAM" id="SSF55174">
    <property type="entry name" value="Alpha-L RNA-binding motif"/>
    <property type="match status" value="1"/>
</dbReference>
<dbReference type="GO" id="GO:0000455">
    <property type="term" value="P:enzyme-directed rRNA pseudouridine synthesis"/>
    <property type="evidence" value="ECO:0007669"/>
    <property type="project" value="TreeGrafter"/>
</dbReference>
<dbReference type="EMBL" id="UINC01213930">
    <property type="protein sequence ID" value="SVE38927.1"/>
    <property type="molecule type" value="Genomic_DNA"/>
</dbReference>
<dbReference type="InterPro" id="IPR002942">
    <property type="entry name" value="S4_RNA-bd"/>
</dbReference>
<feature type="domain" description="RNA-binding S4" evidence="3">
    <location>
        <begin position="15"/>
        <end position="79"/>
    </location>
</feature>
<comment type="similarity">
    <text evidence="1">Belongs to the pseudouridine synthase RluA family.</text>
</comment>
<dbReference type="InterPro" id="IPR020103">
    <property type="entry name" value="PsdUridine_synth_cat_dom_sf"/>
</dbReference>
<dbReference type="InterPro" id="IPR006224">
    <property type="entry name" value="PsdUridine_synth_RluA-like_CS"/>
</dbReference>
<dbReference type="PANTHER" id="PTHR21600">
    <property type="entry name" value="MITOCHONDRIAL RNA PSEUDOURIDINE SYNTHASE"/>
    <property type="match status" value="1"/>
</dbReference>
<evidence type="ECO:0000313" key="4">
    <source>
        <dbReference type="EMBL" id="SVE38927.1"/>
    </source>
</evidence>
<reference evidence="4" key="1">
    <citation type="submission" date="2018-05" db="EMBL/GenBank/DDBJ databases">
        <authorList>
            <person name="Lanie J.A."/>
            <person name="Ng W.-L."/>
            <person name="Kazmierczak K.M."/>
            <person name="Andrzejewski T.M."/>
            <person name="Davidsen T.M."/>
            <person name="Wayne K.J."/>
            <person name="Tettelin H."/>
            <person name="Glass J.I."/>
            <person name="Rusch D."/>
            <person name="Podicherti R."/>
            <person name="Tsui H.-C.T."/>
            <person name="Winkler M.E."/>
        </authorList>
    </citation>
    <scope>NUCLEOTIDE SEQUENCE</scope>
</reference>
<accession>A0A383D301</accession>
<sequence length="166" mass="18450">MRRLEFFVDPDHKSLRLDIFLSESQNEFSRSRLKKLIEQGYALVNNYPAQAKYRLKTGDKIILRIVAPSVSKVEAESIPLKILYEDKVMLAVDKPAGMVVHPAPGHGRGTLVNALLSHCSGLSGIGGVERPGIVHRLDKDTSGVVLVAKNEIAHRTLARQFKSREI</sequence>
<proteinExistence type="inferred from homology"/>
<dbReference type="SUPFAM" id="SSF55120">
    <property type="entry name" value="Pseudouridine synthase"/>
    <property type="match status" value="1"/>
</dbReference>
<dbReference type="InterPro" id="IPR006145">
    <property type="entry name" value="PsdUridine_synth_RsuA/RluA"/>
</dbReference>
<gene>
    <name evidence="4" type="ORF">METZ01_LOCUS491781</name>
</gene>
<dbReference type="GO" id="GO:0009982">
    <property type="term" value="F:pseudouridine synthase activity"/>
    <property type="evidence" value="ECO:0007669"/>
    <property type="project" value="InterPro"/>
</dbReference>
<feature type="non-terminal residue" evidence="4">
    <location>
        <position position="1"/>
    </location>
</feature>
<dbReference type="PROSITE" id="PS01129">
    <property type="entry name" value="PSI_RLU"/>
    <property type="match status" value="1"/>
</dbReference>
<dbReference type="PANTHER" id="PTHR21600:SF44">
    <property type="entry name" value="RIBOSOMAL LARGE SUBUNIT PSEUDOURIDINE SYNTHASE D"/>
    <property type="match status" value="1"/>
</dbReference>
<name>A0A383D301_9ZZZZ</name>
<protein>
    <recommendedName>
        <fullName evidence="3">RNA-binding S4 domain-containing protein</fullName>
    </recommendedName>
</protein>
<feature type="non-terminal residue" evidence="4">
    <location>
        <position position="166"/>
    </location>
</feature>
<dbReference type="GO" id="GO:0003723">
    <property type="term" value="F:RNA binding"/>
    <property type="evidence" value="ECO:0007669"/>
    <property type="project" value="InterPro"/>
</dbReference>
<dbReference type="InterPro" id="IPR036986">
    <property type="entry name" value="S4_RNA-bd_sf"/>
</dbReference>
<dbReference type="PROSITE" id="PS50889">
    <property type="entry name" value="S4"/>
    <property type="match status" value="1"/>
</dbReference>
<keyword evidence="2" id="KW-0413">Isomerase</keyword>
<dbReference type="CDD" id="cd02869">
    <property type="entry name" value="PseudoU_synth_RluA_like"/>
    <property type="match status" value="1"/>
</dbReference>
<dbReference type="AlphaFoldDB" id="A0A383D301"/>
<dbReference type="SMART" id="SM00363">
    <property type="entry name" value="S4"/>
    <property type="match status" value="1"/>
</dbReference>
<dbReference type="Gene3D" id="3.10.290.10">
    <property type="entry name" value="RNA-binding S4 domain"/>
    <property type="match status" value="1"/>
</dbReference>
<dbReference type="InterPro" id="IPR050188">
    <property type="entry name" value="RluA_PseudoU_synthase"/>
</dbReference>
<dbReference type="CDD" id="cd00165">
    <property type="entry name" value="S4"/>
    <property type="match status" value="1"/>
</dbReference>